<dbReference type="SUPFAM" id="SSF46785">
    <property type="entry name" value="Winged helix' DNA-binding domain"/>
    <property type="match status" value="1"/>
</dbReference>
<accession>A0A1M6VKQ6</accession>
<feature type="domain" description="O-methyltransferase dimerisation" evidence="6">
    <location>
        <begin position="12"/>
        <end position="84"/>
    </location>
</feature>
<evidence type="ECO:0000256" key="3">
    <source>
        <dbReference type="ARBA" id="ARBA00022691"/>
    </source>
</evidence>
<dbReference type="Gene3D" id="1.10.287.1350">
    <property type="match status" value="1"/>
</dbReference>
<reference evidence="7 8" key="1">
    <citation type="submission" date="2016-10" db="EMBL/GenBank/DDBJ databases">
        <authorList>
            <person name="de Groot N.N."/>
        </authorList>
    </citation>
    <scope>NUCLEOTIDE SEQUENCE [LARGE SCALE GENOMIC DNA]</scope>
    <source>
        <strain evidence="7 8">GAS522</strain>
    </source>
</reference>
<dbReference type="EMBL" id="FNTI01000001">
    <property type="protein sequence ID" value="SEC66435.1"/>
    <property type="molecule type" value="Genomic_DNA"/>
</dbReference>
<keyword evidence="1" id="KW-0489">Methyltransferase</keyword>
<dbReference type="PIRSF" id="PIRSF005739">
    <property type="entry name" value="O-mtase"/>
    <property type="match status" value="1"/>
</dbReference>
<dbReference type="PANTHER" id="PTHR43712:SF2">
    <property type="entry name" value="O-METHYLTRANSFERASE CICE"/>
    <property type="match status" value="1"/>
</dbReference>
<dbReference type="Gene3D" id="3.40.50.150">
    <property type="entry name" value="Vaccinia Virus protein VP39"/>
    <property type="match status" value="1"/>
</dbReference>
<organism evidence="7 8">
    <name type="scientific">Bradyrhizobium lablabi</name>
    <dbReference type="NCBI Taxonomy" id="722472"/>
    <lineage>
        <taxon>Bacteria</taxon>
        <taxon>Pseudomonadati</taxon>
        <taxon>Pseudomonadota</taxon>
        <taxon>Alphaproteobacteria</taxon>
        <taxon>Hyphomicrobiales</taxon>
        <taxon>Nitrobacteraceae</taxon>
        <taxon>Bradyrhizobium</taxon>
    </lineage>
</organism>
<dbReference type="Pfam" id="PF00891">
    <property type="entry name" value="Methyltransf_2"/>
    <property type="match status" value="1"/>
</dbReference>
<feature type="active site" description="Proton acceptor" evidence="4">
    <location>
        <position position="245"/>
    </location>
</feature>
<gene>
    <name evidence="7" type="ORF">SAMN05444171_1976</name>
</gene>
<evidence type="ECO:0000256" key="2">
    <source>
        <dbReference type="ARBA" id="ARBA00022679"/>
    </source>
</evidence>
<dbReference type="GO" id="GO:0046983">
    <property type="term" value="F:protein dimerization activity"/>
    <property type="evidence" value="ECO:0007669"/>
    <property type="project" value="InterPro"/>
</dbReference>
<dbReference type="RefSeq" id="WP_074818243.1">
    <property type="nucleotide sequence ID" value="NZ_FNTI01000001.1"/>
</dbReference>
<name>A0A1M6VKQ6_9BRAD</name>
<evidence type="ECO:0000256" key="4">
    <source>
        <dbReference type="PIRSR" id="PIRSR005739-1"/>
    </source>
</evidence>
<dbReference type="InterPro" id="IPR029063">
    <property type="entry name" value="SAM-dependent_MTases_sf"/>
</dbReference>
<keyword evidence="3" id="KW-0949">S-adenosyl-L-methionine</keyword>
<proteinExistence type="predicted"/>
<dbReference type="CDD" id="cd02440">
    <property type="entry name" value="AdoMet_MTases"/>
    <property type="match status" value="1"/>
</dbReference>
<feature type="domain" description="O-methyltransferase C-terminal" evidence="5">
    <location>
        <begin position="130"/>
        <end position="319"/>
    </location>
</feature>
<dbReference type="Pfam" id="PF08100">
    <property type="entry name" value="Dimerisation"/>
    <property type="match status" value="1"/>
</dbReference>
<dbReference type="AlphaFoldDB" id="A0A1M6VKQ6"/>
<dbReference type="InterPro" id="IPR001077">
    <property type="entry name" value="COMT_C"/>
</dbReference>
<dbReference type="InterPro" id="IPR036390">
    <property type="entry name" value="WH_DNA-bd_sf"/>
</dbReference>
<dbReference type="GO" id="GO:0008171">
    <property type="term" value="F:O-methyltransferase activity"/>
    <property type="evidence" value="ECO:0007669"/>
    <property type="project" value="InterPro"/>
</dbReference>
<dbReference type="PANTHER" id="PTHR43712">
    <property type="entry name" value="PUTATIVE (AFU_ORTHOLOGUE AFUA_4G14580)-RELATED"/>
    <property type="match status" value="1"/>
</dbReference>
<evidence type="ECO:0000256" key="1">
    <source>
        <dbReference type="ARBA" id="ARBA00022603"/>
    </source>
</evidence>
<dbReference type="InterPro" id="IPR036388">
    <property type="entry name" value="WH-like_DNA-bd_sf"/>
</dbReference>
<evidence type="ECO:0000313" key="8">
    <source>
        <dbReference type="Proteomes" id="UP000183208"/>
    </source>
</evidence>
<sequence length="338" mass="36366">MSSPTSALKLFDLMQSHRVTVVIYVAAKLGIAELLRDGPQAPCELAKATGADERALGRLLTALSTIGICSRVGEDRYALTEMGSHLDGAADQSFKGWMIFEAEMLAKSWSGMLESIMTGKTAAQLLNLSSSFELMARTPANIAIFNTAMADLTRLVTPDILRAYDFSRISHLMDVGGGSGELLGAVATQYPRLRGTVFDLARCAESASNHLQHVGVGDRVEFVAGDFFETIPAVADTIILKSVIHDWDDARSASILRNCHKALPQSGTLLLVERIMPESPTVSDNDKAHALSDLNMLRGPGGLERTSQEYHHLLAASGFGVTSIYPAGRYSVIEARVG</sequence>
<dbReference type="Proteomes" id="UP000183208">
    <property type="component" value="Unassembled WGS sequence"/>
</dbReference>
<dbReference type="Gene3D" id="1.10.10.10">
    <property type="entry name" value="Winged helix-like DNA-binding domain superfamily/Winged helix DNA-binding domain"/>
    <property type="match status" value="1"/>
</dbReference>
<dbReference type="SUPFAM" id="SSF53335">
    <property type="entry name" value="S-adenosyl-L-methionine-dependent methyltransferases"/>
    <property type="match status" value="1"/>
</dbReference>
<protein>
    <submittedName>
        <fullName evidence="7">Dimerisation domain-containing protein</fullName>
    </submittedName>
</protein>
<dbReference type="OrthoDB" id="9766840at2"/>
<evidence type="ECO:0000259" key="5">
    <source>
        <dbReference type="Pfam" id="PF00891"/>
    </source>
</evidence>
<dbReference type="InterPro" id="IPR016461">
    <property type="entry name" value="COMT-like"/>
</dbReference>
<evidence type="ECO:0000259" key="6">
    <source>
        <dbReference type="Pfam" id="PF08100"/>
    </source>
</evidence>
<keyword evidence="2" id="KW-0808">Transferase</keyword>
<dbReference type="PROSITE" id="PS51683">
    <property type="entry name" value="SAM_OMT_II"/>
    <property type="match status" value="1"/>
</dbReference>
<evidence type="ECO:0000313" key="7">
    <source>
        <dbReference type="EMBL" id="SEC66435.1"/>
    </source>
</evidence>
<dbReference type="GO" id="GO:0032259">
    <property type="term" value="P:methylation"/>
    <property type="evidence" value="ECO:0007669"/>
    <property type="project" value="UniProtKB-KW"/>
</dbReference>
<dbReference type="InterPro" id="IPR012967">
    <property type="entry name" value="COMT_dimerisation"/>
</dbReference>